<gene>
    <name evidence="1" type="ORF">OVA965_LOCUS1619</name>
    <name evidence="2" type="ORF">TMI583_LOCUS1619</name>
</gene>
<accession>A0A8S2GIE5</accession>
<name>A0A8S2GIE5_9BILA</name>
<comment type="caution">
    <text evidence="2">The sequence shown here is derived from an EMBL/GenBank/DDBJ whole genome shotgun (WGS) entry which is preliminary data.</text>
</comment>
<sequence>MNYTISGDIGVIPVGAFYQYPGIGQRLYDEYVDLFLDHFELVELKTNMRQSKATLFRAFLNCLRKKKKERFSEEDHAFLYQCHQRYLIGGYDGQALHILVRNDKIIARNHKMLEEVCTQIVVTIPSLKKTLLNLIVLTLETLELGTGAKFPIKLAWTATADKIQGATVTELVCCTGTLFGPGRDNTQLLRISPVSDDDVQLCLMDVFEDKFYCDEQIGKKGRIVPLRNAEILMEGLKNGFALSEEAMDALYPSLKEARNQLTKDICYLKVMKPKLHENIIDDQIQQNIEEITDTGEQQEDEQ</sequence>
<dbReference type="AlphaFoldDB" id="A0A8S2GIE5"/>
<evidence type="ECO:0000313" key="2">
    <source>
        <dbReference type="EMBL" id="CAF3521921.1"/>
    </source>
</evidence>
<dbReference type="PANTHER" id="PTHR47642">
    <property type="entry name" value="ATP-DEPENDENT DNA HELICASE"/>
    <property type="match status" value="1"/>
</dbReference>
<dbReference type="InterPro" id="IPR051055">
    <property type="entry name" value="PIF1_helicase"/>
</dbReference>
<proteinExistence type="predicted"/>
<dbReference type="PANTHER" id="PTHR47642:SF5">
    <property type="entry name" value="ATP-DEPENDENT DNA HELICASE"/>
    <property type="match status" value="1"/>
</dbReference>
<dbReference type="EMBL" id="CAJNOK010000309">
    <property type="protein sequence ID" value="CAF0744088.1"/>
    <property type="molecule type" value="Genomic_DNA"/>
</dbReference>
<dbReference type="Proteomes" id="UP000682733">
    <property type="component" value="Unassembled WGS sequence"/>
</dbReference>
<protein>
    <submittedName>
        <fullName evidence="2">Uncharacterized protein</fullName>
    </submittedName>
</protein>
<evidence type="ECO:0000313" key="3">
    <source>
        <dbReference type="Proteomes" id="UP000682733"/>
    </source>
</evidence>
<reference evidence="2" key="1">
    <citation type="submission" date="2021-02" db="EMBL/GenBank/DDBJ databases">
        <authorList>
            <person name="Nowell W R."/>
        </authorList>
    </citation>
    <scope>NUCLEOTIDE SEQUENCE</scope>
</reference>
<dbReference type="Proteomes" id="UP000677228">
    <property type="component" value="Unassembled WGS sequence"/>
</dbReference>
<evidence type="ECO:0000313" key="1">
    <source>
        <dbReference type="EMBL" id="CAF0744088.1"/>
    </source>
</evidence>
<dbReference type="EMBL" id="CAJOBA010000309">
    <property type="protein sequence ID" value="CAF3521921.1"/>
    <property type="molecule type" value="Genomic_DNA"/>
</dbReference>
<organism evidence="2 3">
    <name type="scientific">Didymodactylos carnosus</name>
    <dbReference type="NCBI Taxonomy" id="1234261"/>
    <lineage>
        <taxon>Eukaryota</taxon>
        <taxon>Metazoa</taxon>
        <taxon>Spiralia</taxon>
        <taxon>Gnathifera</taxon>
        <taxon>Rotifera</taxon>
        <taxon>Eurotatoria</taxon>
        <taxon>Bdelloidea</taxon>
        <taxon>Philodinida</taxon>
        <taxon>Philodinidae</taxon>
        <taxon>Didymodactylos</taxon>
    </lineage>
</organism>